<organism evidence="2">
    <name type="scientific">marine metagenome</name>
    <dbReference type="NCBI Taxonomy" id="408172"/>
    <lineage>
        <taxon>unclassified sequences</taxon>
        <taxon>metagenomes</taxon>
        <taxon>ecological metagenomes</taxon>
    </lineage>
</organism>
<sequence length="174" mass="19989">MKNVITLYLNNTRMKFPIPFFLIVFFITGCASVDITVSTQVGGDKDRAAIHQLMADWERAFNAHDVKAVAATYAQQAESLDQSGMKLVKGREAIQRQVQTRIDENPNVKTKQTELEVRFLSPTLAIQTGYWDDDGLETEFDKKRPNGAWTSVVKKIDGKWLYFIERFWPEQQPE</sequence>
<proteinExistence type="predicted"/>
<dbReference type="InterPro" id="IPR027843">
    <property type="entry name" value="DUF4440"/>
</dbReference>
<evidence type="ECO:0000313" key="2">
    <source>
        <dbReference type="EMBL" id="SVA68391.1"/>
    </source>
</evidence>
<dbReference type="SUPFAM" id="SSF54427">
    <property type="entry name" value="NTF2-like"/>
    <property type="match status" value="1"/>
</dbReference>
<dbReference type="AlphaFoldDB" id="A0A381XVF0"/>
<protein>
    <recommendedName>
        <fullName evidence="1">DUF4440 domain-containing protein</fullName>
    </recommendedName>
</protein>
<dbReference type="InterPro" id="IPR011944">
    <property type="entry name" value="Steroid_delta5-4_isomerase"/>
</dbReference>
<dbReference type="NCBIfam" id="TIGR02246">
    <property type="entry name" value="SgcJ/EcaC family oxidoreductase"/>
    <property type="match status" value="1"/>
</dbReference>
<dbReference type="Gene3D" id="3.10.450.50">
    <property type="match status" value="1"/>
</dbReference>
<accession>A0A381XVF0</accession>
<gene>
    <name evidence="2" type="ORF">METZ01_LOCUS121245</name>
</gene>
<reference evidence="2" key="1">
    <citation type="submission" date="2018-05" db="EMBL/GenBank/DDBJ databases">
        <authorList>
            <person name="Lanie J.A."/>
            <person name="Ng W.-L."/>
            <person name="Kazmierczak K.M."/>
            <person name="Andrzejewski T.M."/>
            <person name="Davidsen T.M."/>
            <person name="Wayne K.J."/>
            <person name="Tettelin H."/>
            <person name="Glass J.I."/>
            <person name="Rusch D."/>
            <person name="Podicherti R."/>
            <person name="Tsui H.-C.T."/>
            <person name="Winkler M.E."/>
        </authorList>
    </citation>
    <scope>NUCLEOTIDE SEQUENCE</scope>
</reference>
<dbReference type="PROSITE" id="PS51257">
    <property type="entry name" value="PROKAR_LIPOPROTEIN"/>
    <property type="match status" value="1"/>
</dbReference>
<dbReference type="InterPro" id="IPR032710">
    <property type="entry name" value="NTF2-like_dom_sf"/>
</dbReference>
<feature type="domain" description="DUF4440" evidence="1">
    <location>
        <begin position="50"/>
        <end position="161"/>
    </location>
</feature>
<dbReference type="EMBL" id="UINC01016425">
    <property type="protein sequence ID" value="SVA68391.1"/>
    <property type="molecule type" value="Genomic_DNA"/>
</dbReference>
<name>A0A381XVF0_9ZZZZ</name>
<evidence type="ECO:0000259" key="1">
    <source>
        <dbReference type="Pfam" id="PF14534"/>
    </source>
</evidence>
<dbReference type="Pfam" id="PF14534">
    <property type="entry name" value="DUF4440"/>
    <property type="match status" value="1"/>
</dbReference>